<keyword evidence="1" id="KW-1133">Transmembrane helix</keyword>
<dbReference type="STRING" id="4081.A0A3Q7ELY3"/>
<name>A0A3Q7ELY3_SOLLC</name>
<proteinExistence type="predicted"/>
<reference evidence="2" key="2">
    <citation type="submission" date="2019-01" db="UniProtKB">
        <authorList>
            <consortium name="EnsemblPlants"/>
        </authorList>
    </citation>
    <scope>IDENTIFICATION</scope>
    <source>
        <strain evidence="2">cv. Heinz 1706</strain>
    </source>
</reference>
<keyword evidence="1" id="KW-0812">Transmembrane</keyword>
<evidence type="ECO:0000313" key="3">
    <source>
        <dbReference type="Proteomes" id="UP000004994"/>
    </source>
</evidence>
<dbReference type="Proteomes" id="UP000004994">
    <property type="component" value="Chromosome 1"/>
</dbReference>
<dbReference type="PANTHER" id="PTHR33709:SF20">
    <property type="entry name" value="OS04G0541900 PROTEIN"/>
    <property type="match status" value="1"/>
</dbReference>
<organism evidence="2">
    <name type="scientific">Solanum lycopersicum</name>
    <name type="common">Tomato</name>
    <name type="synonym">Lycopersicon esculentum</name>
    <dbReference type="NCBI Taxonomy" id="4081"/>
    <lineage>
        <taxon>Eukaryota</taxon>
        <taxon>Viridiplantae</taxon>
        <taxon>Streptophyta</taxon>
        <taxon>Embryophyta</taxon>
        <taxon>Tracheophyta</taxon>
        <taxon>Spermatophyta</taxon>
        <taxon>Magnoliopsida</taxon>
        <taxon>eudicotyledons</taxon>
        <taxon>Gunneridae</taxon>
        <taxon>Pentapetalae</taxon>
        <taxon>asterids</taxon>
        <taxon>lamiids</taxon>
        <taxon>Solanales</taxon>
        <taxon>Solanaceae</taxon>
        <taxon>Solanoideae</taxon>
        <taxon>Solaneae</taxon>
        <taxon>Solanum</taxon>
        <taxon>Solanum subgen. Lycopersicon</taxon>
    </lineage>
</organism>
<dbReference type="OMA" id="ASINQRC"/>
<dbReference type="Gramene" id="Solyc01g096300.3.1">
    <property type="protein sequence ID" value="Solyc01g096300.3.1"/>
    <property type="gene ID" value="Solyc01g096300.3"/>
</dbReference>
<dbReference type="PANTHER" id="PTHR33709">
    <property type="entry name" value="OSJNBA0035M09.9 PROTEIN"/>
    <property type="match status" value="1"/>
</dbReference>
<reference evidence="2" key="1">
    <citation type="journal article" date="2012" name="Nature">
        <title>The tomato genome sequence provides insights into fleshy fruit evolution.</title>
        <authorList>
            <consortium name="Tomato Genome Consortium"/>
        </authorList>
    </citation>
    <scope>NUCLEOTIDE SEQUENCE [LARGE SCALE GENOMIC DNA]</scope>
    <source>
        <strain evidence="2">cv. Heinz 1706</strain>
    </source>
</reference>
<keyword evidence="1" id="KW-0472">Membrane</keyword>
<dbReference type="InterPro" id="IPR040339">
    <property type="entry name" value="At1g16860-like"/>
</dbReference>
<protein>
    <submittedName>
        <fullName evidence="2">Uncharacterized protein</fullName>
    </submittedName>
</protein>
<accession>A0A3Q7ELY3</accession>
<dbReference type="AlphaFoldDB" id="A0A3Q7ELY3"/>
<keyword evidence="3" id="KW-1185">Reference proteome</keyword>
<evidence type="ECO:0000313" key="2">
    <source>
        <dbReference type="EnsemblPlants" id="Solyc01g096300.3.1"/>
    </source>
</evidence>
<feature type="transmembrane region" description="Helical" evidence="1">
    <location>
        <begin position="50"/>
        <end position="68"/>
    </location>
</feature>
<dbReference type="EnsemblPlants" id="Solyc01g096300.3.1">
    <property type="protein sequence ID" value="Solyc01g096300.3.1"/>
    <property type="gene ID" value="Solyc01g096300.3"/>
</dbReference>
<evidence type="ECO:0000256" key="1">
    <source>
        <dbReference type="SAM" id="Phobius"/>
    </source>
</evidence>
<dbReference type="InParanoid" id="A0A3Q7ELY3"/>
<sequence length="390" mass="44138">MNQNNFSHSNVPQSFKFPLISSLALCFVFALFLFGLAVSLFILVVVHNPLFFLSYLFLFGLIAAFLLWNSISFRNNTTILHYLRSLPDADLTVARHGHLVKITGLVSCGNVSLESSYEKVGRCVYTSTLLFECGKLGLKPADVKESCFRWRLAYSEYKSRVAGFTLQVSSHDIMKYIRIYARIYSKQKTKMELKPCQEGVKSRTKIERDRMVTFFTKRELKNLINVLTLIVCLTPSFYLNGATTNVKAPSLEFTAELVNRLSFSWQRLSTDFYITDKNSGIRAFVKAGPDSRVIPLIKESRLVTTAKNCKVLASHLRKWLRDRNLSSEARLLRLEEGYVKEGSSISVFGILQSSNDVMVVTPPQELISTGCLWKKLLLPVDVDGLILAIP</sequence>
<feature type="transmembrane region" description="Helical" evidence="1">
    <location>
        <begin position="20"/>
        <end position="44"/>
    </location>
</feature>